<dbReference type="GO" id="GO:0016829">
    <property type="term" value="F:lyase activity"/>
    <property type="evidence" value="ECO:0007669"/>
    <property type="project" value="UniProtKB-KW"/>
</dbReference>
<accession>A0A1M4UBE1</accession>
<dbReference type="InterPro" id="IPR002220">
    <property type="entry name" value="DapA-like"/>
</dbReference>
<sequence length="123" mass="13972">MKTLKNKEIYGNWATLLLATNNDGSVDYKRLNDEIDILIASSPNGIYSNGTAGEFYSQSEQEFLKVNELLALKCEKAGVPFQVGVSHMSPQISLERLKLIRHLRPGQCKLFYPTGFRLHWKKV</sequence>
<dbReference type="Pfam" id="PF00701">
    <property type="entry name" value="DHDPS"/>
    <property type="match status" value="1"/>
</dbReference>
<organism evidence="2 3">
    <name type="scientific">Mariniphaga anaerophila</name>
    <dbReference type="NCBI Taxonomy" id="1484053"/>
    <lineage>
        <taxon>Bacteria</taxon>
        <taxon>Pseudomonadati</taxon>
        <taxon>Bacteroidota</taxon>
        <taxon>Bacteroidia</taxon>
        <taxon>Marinilabiliales</taxon>
        <taxon>Prolixibacteraceae</taxon>
        <taxon>Mariniphaga</taxon>
    </lineage>
</organism>
<dbReference type="Gene3D" id="3.20.20.70">
    <property type="entry name" value="Aldolase class I"/>
    <property type="match status" value="1"/>
</dbReference>
<evidence type="ECO:0000256" key="1">
    <source>
        <dbReference type="ARBA" id="ARBA00023239"/>
    </source>
</evidence>
<dbReference type="RefSeq" id="WP_217651535.1">
    <property type="nucleotide sequence ID" value="NZ_FQUM01000001.1"/>
</dbReference>
<keyword evidence="1" id="KW-0456">Lyase</keyword>
<evidence type="ECO:0000313" key="3">
    <source>
        <dbReference type="Proteomes" id="UP000184164"/>
    </source>
</evidence>
<dbReference type="Proteomes" id="UP000184164">
    <property type="component" value="Unassembled WGS sequence"/>
</dbReference>
<reference evidence="2 3" key="1">
    <citation type="submission" date="2016-11" db="EMBL/GenBank/DDBJ databases">
        <authorList>
            <person name="Jaros S."/>
            <person name="Januszkiewicz K."/>
            <person name="Wedrychowicz H."/>
        </authorList>
    </citation>
    <scope>NUCLEOTIDE SEQUENCE [LARGE SCALE GENOMIC DNA]</scope>
    <source>
        <strain evidence="2 3">DSM 26910</strain>
    </source>
</reference>
<dbReference type="STRING" id="1484053.SAMN05444274_101629"/>
<dbReference type="EMBL" id="FQUM01000001">
    <property type="protein sequence ID" value="SHE53917.1"/>
    <property type="molecule type" value="Genomic_DNA"/>
</dbReference>
<dbReference type="InterPro" id="IPR013785">
    <property type="entry name" value="Aldolase_TIM"/>
</dbReference>
<dbReference type="SUPFAM" id="SSF51569">
    <property type="entry name" value="Aldolase"/>
    <property type="match status" value="1"/>
</dbReference>
<keyword evidence="3" id="KW-1185">Reference proteome</keyword>
<evidence type="ECO:0000313" key="2">
    <source>
        <dbReference type="EMBL" id="SHE53917.1"/>
    </source>
</evidence>
<dbReference type="AlphaFoldDB" id="A0A1M4UBE1"/>
<gene>
    <name evidence="2" type="ORF">SAMN05444274_101629</name>
</gene>
<name>A0A1M4UBE1_9BACT</name>
<protein>
    <submittedName>
        <fullName evidence="2">Dihydrodipicolinate synthetase family protein</fullName>
    </submittedName>
</protein>
<proteinExistence type="predicted"/>